<gene>
    <name evidence="3" type="ORF">MNBD_GAMMA12-1973</name>
</gene>
<dbReference type="PANTHER" id="PTHR43639">
    <property type="entry name" value="OXIDOREDUCTASE, SHORT-CHAIN DEHYDROGENASE/REDUCTASE FAMILY (AFU_ORTHOLOGUE AFUA_5G02870)"/>
    <property type="match status" value="1"/>
</dbReference>
<evidence type="ECO:0008006" key="4">
    <source>
        <dbReference type="Google" id="ProtNLM"/>
    </source>
</evidence>
<dbReference type="EMBL" id="UOFL01000232">
    <property type="protein sequence ID" value="VAW81960.1"/>
    <property type="molecule type" value="Genomic_DNA"/>
</dbReference>
<evidence type="ECO:0000313" key="3">
    <source>
        <dbReference type="EMBL" id="VAW81960.1"/>
    </source>
</evidence>
<keyword evidence="2" id="KW-0560">Oxidoreductase</keyword>
<dbReference type="AlphaFoldDB" id="A0A3B0YZ21"/>
<organism evidence="3">
    <name type="scientific">hydrothermal vent metagenome</name>
    <dbReference type="NCBI Taxonomy" id="652676"/>
    <lineage>
        <taxon>unclassified sequences</taxon>
        <taxon>metagenomes</taxon>
        <taxon>ecological metagenomes</taxon>
    </lineage>
</organism>
<dbReference type="GO" id="GO:0016491">
    <property type="term" value="F:oxidoreductase activity"/>
    <property type="evidence" value="ECO:0007669"/>
    <property type="project" value="UniProtKB-KW"/>
</dbReference>
<evidence type="ECO:0000256" key="1">
    <source>
        <dbReference type="ARBA" id="ARBA00006484"/>
    </source>
</evidence>
<protein>
    <recommendedName>
        <fullName evidence="4">3-oxoacyl-[acyl-carrier-protein] reductase</fullName>
    </recommendedName>
</protein>
<dbReference type="InterPro" id="IPR002347">
    <property type="entry name" value="SDR_fam"/>
</dbReference>
<dbReference type="SUPFAM" id="SSF51735">
    <property type="entry name" value="NAD(P)-binding Rossmann-fold domains"/>
    <property type="match status" value="1"/>
</dbReference>
<name>A0A3B0YZ21_9ZZZZ</name>
<dbReference type="PRINTS" id="PR00081">
    <property type="entry name" value="GDHRDH"/>
</dbReference>
<comment type="similarity">
    <text evidence="1">Belongs to the short-chain dehydrogenases/reductases (SDR) family.</text>
</comment>
<reference evidence="3" key="1">
    <citation type="submission" date="2018-06" db="EMBL/GenBank/DDBJ databases">
        <authorList>
            <person name="Zhirakovskaya E."/>
        </authorList>
    </citation>
    <scope>NUCLEOTIDE SEQUENCE</scope>
</reference>
<sequence>MTKAFVTGATGAVGEAVLSELAKHNIDVCFSYYRSEIKANALASQYEFQAIKIDLRDLQTVKQGLSVLHERSFVPDIFIHCAAIASTQALEGISLQEWEEMHAVNCGAALVICQELIPGMSANKNGDILFVGALDQSQSIPLPVHFSATQGALQTMAMALSKEFGSVGIRVNMISTGLLTEGLSDGFEQALHEDYLRYSCLKRKGTPEELAKVISWFARENRYVSGKVIPVNGGI</sequence>
<dbReference type="InterPro" id="IPR036291">
    <property type="entry name" value="NAD(P)-bd_dom_sf"/>
</dbReference>
<accession>A0A3B0YZ21</accession>
<proteinExistence type="inferred from homology"/>
<dbReference type="Pfam" id="PF13561">
    <property type="entry name" value="adh_short_C2"/>
    <property type="match status" value="1"/>
</dbReference>
<dbReference type="PANTHER" id="PTHR43639:SF1">
    <property type="entry name" value="SHORT-CHAIN DEHYDROGENASE_REDUCTASE FAMILY PROTEIN"/>
    <property type="match status" value="1"/>
</dbReference>
<dbReference type="CDD" id="cd05233">
    <property type="entry name" value="SDR_c"/>
    <property type="match status" value="1"/>
</dbReference>
<evidence type="ECO:0000256" key="2">
    <source>
        <dbReference type="ARBA" id="ARBA00023002"/>
    </source>
</evidence>
<dbReference type="Gene3D" id="3.40.50.720">
    <property type="entry name" value="NAD(P)-binding Rossmann-like Domain"/>
    <property type="match status" value="1"/>
</dbReference>